<accession>A0A1B6G8B5</accession>
<proteinExistence type="predicted"/>
<evidence type="ECO:0000259" key="1">
    <source>
        <dbReference type="Pfam" id="PF13843"/>
    </source>
</evidence>
<dbReference type="Pfam" id="PF13843">
    <property type="entry name" value="DDE_Tnp_1_7"/>
    <property type="match status" value="1"/>
</dbReference>
<sequence>ADQENYDVEKTMHIFEAEDDEMLGLDLGLVTGQEDRPNTTDRPLNNIRGRPKRVAKKKSNKGKKSVITFPWKSNQRFVPTIFNFDHTTSGIDEDIPRESSFLEMFLQLFTMELISHIVSETNSYFTDVVAKLPNYASVDELSTWKPVDQDEILFFLALCLLMSQVRKNKINDYWSTDSLLETKIFGQVMSRNRFKNILKTLHFN</sequence>
<dbReference type="InterPro" id="IPR029526">
    <property type="entry name" value="PGBD"/>
</dbReference>
<feature type="domain" description="PiggyBac transposable element-derived protein" evidence="1">
    <location>
        <begin position="103"/>
        <end position="204"/>
    </location>
</feature>
<protein>
    <recommendedName>
        <fullName evidence="1">PiggyBac transposable element-derived protein domain-containing protein</fullName>
    </recommendedName>
</protein>
<name>A0A1B6G8B5_9HEMI</name>
<feature type="non-terminal residue" evidence="2">
    <location>
        <position position="1"/>
    </location>
</feature>
<gene>
    <name evidence="2" type="ORF">g.583</name>
</gene>
<dbReference type="EMBL" id="GECZ01011138">
    <property type="protein sequence ID" value="JAS58631.1"/>
    <property type="molecule type" value="Transcribed_RNA"/>
</dbReference>
<organism evidence="2">
    <name type="scientific">Cuerna arida</name>
    <dbReference type="NCBI Taxonomy" id="1464854"/>
    <lineage>
        <taxon>Eukaryota</taxon>
        <taxon>Metazoa</taxon>
        <taxon>Ecdysozoa</taxon>
        <taxon>Arthropoda</taxon>
        <taxon>Hexapoda</taxon>
        <taxon>Insecta</taxon>
        <taxon>Pterygota</taxon>
        <taxon>Neoptera</taxon>
        <taxon>Paraneoptera</taxon>
        <taxon>Hemiptera</taxon>
        <taxon>Auchenorrhyncha</taxon>
        <taxon>Membracoidea</taxon>
        <taxon>Cicadellidae</taxon>
        <taxon>Cicadellinae</taxon>
        <taxon>Proconiini</taxon>
        <taxon>Cuerna</taxon>
    </lineage>
</organism>
<dbReference type="AlphaFoldDB" id="A0A1B6G8B5"/>
<feature type="non-terminal residue" evidence="2">
    <location>
        <position position="204"/>
    </location>
</feature>
<evidence type="ECO:0000313" key="2">
    <source>
        <dbReference type="EMBL" id="JAS58631.1"/>
    </source>
</evidence>
<dbReference type="PANTHER" id="PTHR46599">
    <property type="entry name" value="PIGGYBAC TRANSPOSABLE ELEMENT-DERIVED PROTEIN 4"/>
    <property type="match status" value="1"/>
</dbReference>
<dbReference type="PANTHER" id="PTHR46599:SF3">
    <property type="entry name" value="PIGGYBAC TRANSPOSABLE ELEMENT-DERIVED PROTEIN 4"/>
    <property type="match status" value="1"/>
</dbReference>
<reference evidence="2" key="1">
    <citation type="submission" date="2015-11" db="EMBL/GenBank/DDBJ databases">
        <title>De novo transcriptome assembly of four potential Pierce s Disease insect vectors from Arizona vineyards.</title>
        <authorList>
            <person name="Tassone E.E."/>
        </authorList>
    </citation>
    <scope>NUCLEOTIDE SEQUENCE</scope>
</reference>